<name>A0A9J5VYF2_SOLCO</name>
<accession>A0A9J5VYF2</accession>
<keyword evidence="3" id="KW-0812">Transmembrane</keyword>
<dbReference type="OrthoDB" id="1600564at2759"/>
<keyword evidence="3" id="KW-1133">Transmembrane helix</keyword>
<dbReference type="InterPro" id="IPR001087">
    <property type="entry name" value="GDSL"/>
</dbReference>
<reference evidence="4" key="1">
    <citation type="submission" date="2020-09" db="EMBL/GenBank/DDBJ databases">
        <title>De no assembly of potato wild relative species, Solanum commersonii.</title>
        <authorList>
            <person name="Cho K."/>
        </authorList>
    </citation>
    <scope>NUCLEOTIDE SEQUENCE</scope>
    <source>
        <strain evidence="4">LZ3.2</strain>
        <tissue evidence="4">Leaf</tissue>
    </source>
</reference>
<evidence type="ECO:0000256" key="2">
    <source>
        <dbReference type="ARBA" id="ARBA00023180"/>
    </source>
</evidence>
<dbReference type="GO" id="GO:0016788">
    <property type="term" value="F:hydrolase activity, acting on ester bonds"/>
    <property type="evidence" value="ECO:0007669"/>
    <property type="project" value="InterPro"/>
</dbReference>
<comment type="similarity">
    <text evidence="1">Belongs to the 'GDSL' lipolytic enzyme family.</text>
</comment>
<dbReference type="Proteomes" id="UP000824120">
    <property type="component" value="Unassembled WGS sequence"/>
</dbReference>
<dbReference type="PANTHER" id="PTHR22835:SF680">
    <property type="entry name" value="ACETYLAJMALAN ESTERASE-LIKE"/>
    <property type="match status" value="1"/>
</dbReference>
<feature type="transmembrane region" description="Helical" evidence="3">
    <location>
        <begin position="138"/>
        <end position="157"/>
    </location>
</feature>
<evidence type="ECO:0000313" key="5">
    <source>
        <dbReference type="Proteomes" id="UP000824120"/>
    </source>
</evidence>
<keyword evidence="2" id="KW-0325">Glycoprotein</keyword>
<sequence length="173" mass="19669">MSAIKESIRILRIWFEGVLPFGCLSTYLTRFPDTNPDAYDQFGCLKFYNNFATYHNTELKKALESLQCEFPRVKIVYGDYYGGFRLIFRYASWLGFNPNTLVSACCGSGGRYNTAGGCGTPSTNVCPNPSQYVNWDGLYLIIIVFLTLLSTICFQNLDVTDLEIRVYCLVIEF</sequence>
<dbReference type="EMBL" id="JACXVP010000196">
    <property type="protein sequence ID" value="KAG5568216.1"/>
    <property type="molecule type" value="Genomic_DNA"/>
</dbReference>
<organism evidence="4 5">
    <name type="scientific">Solanum commersonii</name>
    <name type="common">Commerson's wild potato</name>
    <name type="synonym">Commerson's nightshade</name>
    <dbReference type="NCBI Taxonomy" id="4109"/>
    <lineage>
        <taxon>Eukaryota</taxon>
        <taxon>Viridiplantae</taxon>
        <taxon>Streptophyta</taxon>
        <taxon>Embryophyta</taxon>
        <taxon>Tracheophyta</taxon>
        <taxon>Spermatophyta</taxon>
        <taxon>Magnoliopsida</taxon>
        <taxon>eudicotyledons</taxon>
        <taxon>Gunneridae</taxon>
        <taxon>Pentapetalae</taxon>
        <taxon>asterids</taxon>
        <taxon>lamiids</taxon>
        <taxon>Solanales</taxon>
        <taxon>Solanaceae</taxon>
        <taxon>Solanoideae</taxon>
        <taxon>Solaneae</taxon>
        <taxon>Solanum</taxon>
    </lineage>
</organism>
<dbReference type="Gene3D" id="3.40.50.1110">
    <property type="entry name" value="SGNH hydrolase"/>
    <property type="match status" value="1"/>
</dbReference>
<dbReference type="PANTHER" id="PTHR22835">
    <property type="entry name" value="ZINC FINGER FYVE DOMAIN CONTAINING PROTEIN"/>
    <property type="match status" value="1"/>
</dbReference>
<dbReference type="InterPro" id="IPR036514">
    <property type="entry name" value="SGNH_hydro_sf"/>
</dbReference>
<proteinExistence type="inferred from homology"/>
<dbReference type="AlphaFoldDB" id="A0A9J5VYF2"/>
<gene>
    <name evidence="4" type="ORF">H5410_064763</name>
</gene>
<evidence type="ECO:0000256" key="3">
    <source>
        <dbReference type="SAM" id="Phobius"/>
    </source>
</evidence>
<evidence type="ECO:0000256" key="1">
    <source>
        <dbReference type="ARBA" id="ARBA00008668"/>
    </source>
</evidence>
<dbReference type="Pfam" id="PF00657">
    <property type="entry name" value="Lipase_GDSL"/>
    <property type="match status" value="1"/>
</dbReference>
<keyword evidence="3" id="KW-0472">Membrane</keyword>
<protein>
    <submittedName>
        <fullName evidence="4">Uncharacterized protein</fullName>
    </submittedName>
</protein>
<keyword evidence="5" id="KW-1185">Reference proteome</keyword>
<comment type="caution">
    <text evidence="4">The sequence shown here is derived from an EMBL/GenBank/DDBJ whole genome shotgun (WGS) entry which is preliminary data.</text>
</comment>
<evidence type="ECO:0000313" key="4">
    <source>
        <dbReference type="EMBL" id="KAG5568216.1"/>
    </source>
</evidence>